<proteinExistence type="predicted"/>
<evidence type="ECO:0000313" key="1">
    <source>
        <dbReference type="EMBL" id="KAH9497317.1"/>
    </source>
</evidence>
<dbReference type="Proteomes" id="UP000790347">
    <property type="component" value="Unassembled WGS sequence"/>
</dbReference>
<reference evidence="1" key="1">
    <citation type="submission" date="2013-05" db="EMBL/GenBank/DDBJ databases">
        <authorList>
            <person name="Yim A.K.Y."/>
            <person name="Chan T.F."/>
            <person name="Ji K.M."/>
            <person name="Liu X.Y."/>
            <person name="Zhou J.W."/>
            <person name="Li R.Q."/>
            <person name="Yang K.Y."/>
            <person name="Li J."/>
            <person name="Li M."/>
            <person name="Law P.T.W."/>
            <person name="Wu Y.L."/>
            <person name="Cai Z.L."/>
            <person name="Qin H."/>
            <person name="Bao Y."/>
            <person name="Leung R.K.K."/>
            <person name="Ng P.K.S."/>
            <person name="Zou J."/>
            <person name="Zhong X.J."/>
            <person name="Ran P.X."/>
            <person name="Zhong N.S."/>
            <person name="Liu Z.G."/>
            <person name="Tsui S.K.W."/>
        </authorList>
    </citation>
    <scope>NUCLEOTIDE SEQUENCE</scope>
    <source>
        <strain evidence="1">Derf</strain>
        <tissue evidence="1">Whole organism</tissue>
    </source>
</reference>
<dbReference type="AlphaFoldDB" id="A0A922HM24"/>
<evidence type="ECO:0000313" key="2">
    <source>
        <dbReference type="Proteomes" id="UP000790347"/>
    </source>
</evidence>
<protein>
    <submittedName>
        <fullName evidence="1">Uncharacterized protein</fullName>
    </submittedName>
</protein>
<gene>
    <name evidence="1" type="ORF">DERF_013312</name>
</gene>
<dbReference type="EMBL" id="ASGP02000007">
    <property type="protein sequence ID" value="KAH9497317.1"/>
    <property type="molecule type" value="Genomic_DNA"/>
</dbReference>
<name>A0A922HM24_DERFA</name>
<keyword evidence="2" id="KW-1185">Reference proteome</keyword>
<sequence length="78" mass="8592">MNMNSGGGGGGEHIIEKDAAAARLCDSASFVMKRKNFVHQILIQSKNLDIIVIIGINVNKIRIIQNDYDFPDDNCKVC</sequence>
<accession>A0A922HM24</accession>
<organism evidence="1 2">
    <name type="scientific">Dermatophagoides farinae</name>
    <name type="common">American house dust mite</name>
    <dbReference type="NCBI Taxonomy" id="6954"/>
    <lineage>
        <taxon>Eukaryota</taxon>
        <taxon>Metazoa</taxon>
        <taxon>Ecdysozoa</taxon>
        <taxon>Arthropoda</taxon>
        <taxon>Chelicerata</taxon>
        <taxon>Arachnida</taxon>
        <taxon>Acari</taxon>
        <taxon>Acariformes</taxon>
        <taxon>Sarcoptiformes</taxon>
        <taxon>Astigmata</taxon>
        <taxon>Psoroptidia</taxon>
        <taxon>Analgoidea</taxon>
        <taxon>Pyroglyphidae</taxon>
        <taxon>Dermatophagoidinae</taxon>
        <taxon>Dermatophagoides</taxon>
    </lineage>
</organism>
<reference evidence="1" key="2">
    <citation type="journal article" date="2022" name="Res Sq">
        <title>Comparative Genomics Reveals Insights into the Divergent Evolution of Astigmatic Mites and Household Pest Adaptations.</title>
        <authorList>
            <person name="Xiong Q."/>
            <person name="Wan A.T.-Y."/>
            <person name="Liu X.-Y."/>
            <person name="Fung C.S.-H."/>
            <person name="Xiao X."/>
            <person name="Malainual N."/>
            <person name="Hou J."/>
            <person name="Wang L."/>
            <person name="Wang M."/>
            <person name="Yang K."/>
            <person name="Cui Y."/>
            <person name="Leung E."/>
            <person name="Nong W."/>
            <person name="Shin S.-K."/>
            <person name="Au S."/>
            <person name="Jeong K.Y."/>
            <person name="Chew F.T."/>
            <person name="Hui J."/>
            <person name="Leung T.F."/>
            <person name="Tungtrongchitr A."/>
            <person name="Zhong N."/>
            <person name="Liu Z."/>
            <person name="Tsui S."/>
        </authorList>
    </citation>
    <scope>NUCLEOTIDE SEQUENCE</scope>
    <source>
        <strain evidence="1">Derf</strain>
        <tissue evidence="1">Whole organism</tissue>
    </source>
</reference>
<comment type="caution">
    <text evidence="1">The sequence shown here is derived from an EMBL/GenBank/DDBJ whole genome shotgun (WGS) entry which is preliminary data.</text>
</comment>